<dbReference type="EMBL" id="CAJNOC010002820">
    <property type="protein sequence ID" value="CAF0953324.1"/>
    <property type="molecule type" value="Genomic_DNA"/>
</dbReference>
<evidence type="ECO:0000313" key="2">
    <source>
        <dbReference type="Proteomes" id="UP000663879"/>
    </source>
</evidence>
<protein>
    <recommendedName>
        <fullName evidence="3">BED-type domain-containing protein</fullName>
    </recommendedName>
</protein>
<proteinExistence type="predicted"/>
<reference evidence="1" key="1">
    <citation type="submission" date="2021-02" db="EMBL/GenBank/DDBJ databases">
        <authorList>
            <person name="Nowell W R."/>
        </authorList>
    </citation>
    <scope>NUCLEOTIDE SEQUENCE</scope>
    <source>
        <strain evidence="1">Ploen Becks lab</strain>
    </source>
</reference>
<sequence>MKDIPICKLCSTQVKILNSLTTELINHLSEHGIDEKSNLNDKSSKRLRLDFSSENKERNREMAYISDVDKDGFSRGNPNFLLNNLTYFQSQNASLFDKTAASPFDINTQNNANNDQLEIIEECYMETQVVPSDKINKTKKSISHLTARKNHNPEIINGKYVEKNINTKYYGCIILPKRKDKFSFCSALMWIDEKLAGTVNSPLFGIC</sequence>
<dbReference type="Proteomes" id="UP000663879">
    <property type="component" value="Unassembled WGS sequence"/>
</dbReference>
<accession>A0A814DB57</accession>
<dbReference type="AlphaFoldDB" id="A0A814DB57"/>
<evidence type="ECO:0008006" key="3">
    <source>
        <dbReference type="Google" id="ProtNLM"/>
    </source>
</evidence>
<evidence type="ECO:0000313" key="1">
    <source>
        <dbReference type="EMBL" id="CAF0953324.1"/>
    </source>
</evidence>
<keyword evidence="2" id="KW-1185">Reference proteome</keyword>
<gene>
    <name evidence="1" type="ORF">OXX778_LOCUS14062</name>
</gene>
<organism evidence="1 2">
    <name type="scientific">Brachionus calyciflorus</name>
    <dbReference type="NCBI Taxonomy" id="104777"/>
    <lineage>
        <taxon>Eukaryota</taxon>
        <taxon>Metazoa</taxon>
        <taxon>Spiralia</taxon>
        <taxon>Gnathifera</taxon>
        <taxon>Rotifera</taxon>
        <taxon>Eurotatoria</taxon>
        <taxon>Monogononta</taxon>
        <taxon>Pseudotrocha</taxon>
        <taxon>Ploima</taxon>
        <taxon>Brachionidae</taxon>
        <taxon>Brachionus</taxon>
    </lineage>
</organism>
<comment type="caution">
    <text evidence="1">The sequence shown here is derived from an EMBL/GenBank/DDBJ whole genome shotgun (WGS) entry which is preliminary data.</text>
</comment>
<name>A0A814DB57_9BILA</name>